<protein>
    <submittedName>
        <fullName evidence="2">Uncharacterized protein</fullName>
    </submittedName>
</protein>
<evidence type="ECO:0000256" key="1">
    <source>
        <dbReference type="SAM" id="MobiDB-lite"/>
    </source>
</evidence>
<dbReference type="EMBL" id="CCFA01001256">
    <property type="protein sequence ID" value="CDW97134.1"/>
    <property type="molecule type" value="Genomic_DNA"/>
</dbReference>
<gene>
    <name evidence="2" type="primary">SSCI24270.1</name>
</gene>
<name>A0A0F7S784_9BASI</name>
<proteinExistence type="predicted"/>
<sequence>MLNAHRHEADRRNADRRKRGAEQEDYNKGQTEGQAW</sequence>
<dbReference type="AlphaFoldDB" id="A0A0F7S784"/>
<reference evidence="3" key="1">
    <citation type="submission" date="2014-06" db="EMBL/GenBank/DDBJ databases">
        <authorList>
            <person name="Berkman P.J."/>
        </authorList>
    </citation>
    <scope>NUCLEOTIDE SEQUENCE [LARGE SCALE GENOMIC DNA]</scope>
</reference>
<feature type="compositionally biased region" description="Basic and acidic residues" evidence="1">
    <location>
        <begin position="1"/>
        <end position="13"/>
    </location>
</feature>
<feature type="region of interest" description="Disordered" evidence="1">
    <location>
        <begin position="1"/>
        <end position="36"/>
    </location>
</feature>
<dbReference type="Proteomes" id="UP000242770">
    <property type="component" value="Unassembled WGS sequence"/>
</dbReference>
<evidence type="ECO:0000313" key="2">
    <source>
        <dbReference type="EMBL" id="CDW97134.1"/>
    </source>
</evidence>
<keyword evidence="3" id="KW-1185">Reference proteome</keyword>
<accession>A0A0F7S784</accession>
<organism evidence="2 3">
    <name type="scientific">Sporisorium scitamineum</name>
    <dbReference type="NCBI Taxonomy" id="49012"/>
    <lineage>
        <taxon>Eukaryota</taxon>
        <taxon>Fungi</taxon>
        <taxon>Dikarya</taxon>
        <taxon>Basidiomycota</taxon>
        <taxon>Ustilaginomycotina</taxon>
        <taxon>Ustilaginomycetes</taxon>
        <taxon>Ustilaginales</taxon>
        <taxon>Ustilaginaceae</taxon>
        <taxon>Sporisorium</taxon>
    </lineage>
</organism>
<evidence type="ECO:0000313" key="3">
    <source>
        <dbReference type="Proteomes" id="UP000242770"/>
    </source>
</evidence>